<reference evidence="2" key="1">
    <citation type="submission" date="2021-08" db="EMBL/GenBank/DDBJ databases">
        <authorList>
            <person name="Stevens D.C."/>
        </authorList>
    </citation>
    <scope>NUCLEOTIDE SEQUENCE</scope>
    <source>
        <strain evidence="2">DSM 53165</strain>
    </source>
</reference>
<keyword evidence="3" id="KW-1185">Reference proteome</keyword>
<dbReference type="RefSeq" id="WP_224195828.1">
    <property type="nucleotide sequence ID" value="NZ_JAIRAU010000046.1"/>
</dbReference>
<feature type="transmembrane region" description="Helical" evidence="1">
    <location>
        <begin position="385"/>
        <end position="405"/>
    </location>
</feature>
<feature type="transmembrane region" description="Helical" evidence="1">
    <location>
        <begin position="322"/>
        <end position="341"/>
    </location>
</feature>
<dbReference type="InterPro" id="IPR006311">
    <property type="entry name" value="TAT_signal"/>
</dbReference>
<evidence type="ECO:0000313" key="3">
    <source>
        <dbReference type="Proteomes" id="UP001139031"/>
    </source>
</evidence>
<keyword evidence="1" id="KW-1133">Transmembrane helix</keyword>
<feature type="transmembrane region" description="Helical" evidence="1">
    <location>
        <begin position="198"/>
        <end position="227"/>
    </location>
</feature>
<accession>A0ABS7U0V3</accession>
<organism evidence="2 3">
    <name type="scientific">Nannocystis pusilla</name>
    <dbReference type="NCBI Taxonomy" id="889268"/>
    <lineage>
        <taxon>Bacteria</taxon>
        <taxon>Pseudomonadati</taxon>
        <taxon>Myxococcota</taxon>
        <taxon>Polyangia</taxon>
        <taxon>Nannocystales</taxon>
        <taxon>Nannocystaceae</taxon>
        <taxon>Nannocystis</taxon>
    </lineage>
</organism>
<evidence type="ECO:0000313" key="2">
    <source>
        <dbReference type="EMBL" id="MBZ5714093.1"/>
    </source>
</evidence>
<feature type="transmembrane region" description="Helical" evidence="1">
    <location>
        <begin position="353"/>
        <end position="373"/>
    </location>
</feature>
<name>A0ABS7U0V3_9BACT</name>
<feature type="transmembrane region" description="Helical" evidence="1">
    <location>
        <begin position="154"/>
        <end position="178"/>
    </location>
</feature>
<comment type="caution">
    <text evidence="2">The sequence shown here is derived from an EMBL/GenBank/DDBJ whole genome shotgun (WGS) entry which is preliminary data.</text>
</comment>
<proteinExistence type="predicted"/>
<evidence type="ECO:0008006" key="4">
    <source>
        <dbReference type="Google" id="ProtNLM"/>
    </source>
</evidence>
<keyword evidence="1" id="KW-0812">Transmembrane</keyword>
<sequence length="417" mass="43921">MAAPGPGRRTWLIAGALAVAALAYTFAVEAPRHRGRSAIAGDAYYIYLAGRSLAFDGDIDLSNQLRGFGDRWKLGQDPAQDGWRLPVRELGPSLLMVPGLRVHRALDLHPFWDPCFAAALAAMSIGLTFAGCVASVQALRQRGLVTLSAGRRDLVALAATLGFVVPYYALVSTGYAHAPDAAAVAWLTAFALRGAGPLAVGLGLAAALLMRLQNALWLLLPVAWWLVEHRRGGTSRASYRDAVAALAVSVLGVMPQLYMNFAHPGSQRGAIRWDLDFFDLQHLGRDLGVVLFGGHGLLSWTPIAAVALVGLVLGLTRPASRGVALGALAVIGALTLLFACARDPGGGFAFGARRHAGCTVFVALGLAMLSDWLARRTAGTRAQRLVALGFAALLIGLVAYNLGLVEAAARGLVKLDR</sequence>
<dbReference type="Proteomes" id="UP001139031">
    <property type="component" value="Unassembled WGS sequence"/>
</dbReference>
<feature type="transmembrane region" description="Helical" evidence="1">
    <location>
        <begin position="297"/>
        <end position="315"/>
    </location>
</feature>
<gene>
    <name evidence="2" type="ORF">K7C98_33085</name>
</gene>
<dbReference type="EMBL" id="JAIRAU010000046">
    <property type="protein sequence ID" value="MBZ5714093.1"/>
    <property type="molecule type" value="Genomic_DNA"/>
</dbReference>
<keyword evidence="1" id="KW-0472">Membrane</keyword>
<dbReference type="PROSITE" id="PS51318">
    <property type="entry name" value="TAT"/>
    <property type="match status" value="1"/>
</dbReference>
<evidence type="ECO:0000256" key="1">
    <source>
        <dbReference type="SAM" id="Phobius"/>
    </source>
</evidence>
<protein>
    <recommendedName>
        <fullName evidence="4">DUF2142 domain-containing protein</fullName>
    </recommendedName>
</protein>
<feature type="transmembrane region" description="Helical" evidence="1">
    <location>
        <begin position="116"/>
        <end position="134"/>
    </location>
</feature>